<dbReference type="EMBL" id="CM026422">
    <property type="protein sequence ID" value="KAG0586871.1"/>
    <property type="molecule type" value="Genomic_DNA"/>
</dbReference>
<dbReference type="PANTHER" id="PTHR43162:SF1">
    <property type="entry name" value="PRESTALK A DIFFERENTIATION PROTEIN A"/>
    <property type="match status" value="1"/>
</dbReference>
<feature type="domain" description="NAD(P)-binding" evidence="1">
    <location>
        <begin position="11"/>
        <end position="195"/>
    </location>
</feature>
<dbReference type="Gene3D" id="3.90.25.10">
    <property type="entry name" value="UDP-galactose 4-epimerase, domain 1"/>
    <property type="match status" value="1"/>
</dbReference>
<proteinExistence type="predicted"/>
<evidence type="ECO:0000313" key="2">
    <source>
        <dbReference type="EMBL" id="KAG0586871.1"/>
    </source>
</evidence>
<organism evidence="2 3">
    <name type="scientific">Ceratodon purpureus</name>
    <name type="common">Fire moss</name>
    <name type="synonym">Dicranum purpureum</name>
    <dbReference type="NCBI Taxonomy" id="3225"/>
    <lineage>
        <taxon>Eukaryota</taxon>
        <taxon>Viridiplantae</taxon>
        <taxon>Streptophyta</taxon>
        <taxon>Embryophyta</taxon>
        <taxon>Bryophyta</taxon>
        <taxon>Bryophytina</taxon>
        <taxon>Bryopsida</taxon>
        <taxon>Dicranidae</taxon>
        <taxon>Pseudoditrichales</taxon>
        <taxon>Ditrichaceae</taxon>
        <taxon>Ceratodon</taxon>
    </lineage>
</organism>
<dbReference type="Pfam" id="PF13460">
    <property type="entry name" value="NAD_binding_10"/>
    <property type="match status" value="1"/>
</dbReference>
<dbReference type="InterPro" id="IPR036291">
    <property type="entry name" value="NAD(P)-bd_dom_sf"/>
</dbReference>
<sequence length="309" mass="33530">MTKPVVLITSATSRNGSEAAKLVLAQGKYTVRLAARDPSRLADLVAQGAEAVALDPTSVESMSKACAGVDVVYLILPTGVGELETIMFRNFLQAATAPGSSITHIVYLSAVDAADQKVVGYQPIHYHFQHEQLLKSSGIPSTILRPAWFHENQVNYHAQSIRTTGEFRTSAGDGVWTTIAIRDIAAAAAAVIDNPHLHAGKLYTLTTEAVTDDMVAGKISKVTGQKVRHVTLTHKEHKDLIIKSFSDRPNPEVFANALATLDMEKRLSFFGRVYPDLEQLIGRKGVSLQDFLAENADAFKQQEPPKLAS</sequence>
<dbReference type="Proteomes" id="UP000822688">
    <property type="component" value="Chromosome 2"/>
</dbReference>
<evidence type="ECO:0000313" key="3">
    <source>
        <dbReference type="Proteomes" id="UP000822688"/>
    </source>
</evidence>
<reference evidence="2" key="1">
    <citation type="submission" date="2020-06" db="EMBL/GenBank/DDBJ databases">
        <title>WGS assembly of Ceratodon purpureus strain R40.</title>
        <authorList>
            <person name="Carey S.B."/>
            <person name="Jenkins J."/>
            <person name="Shu S."/>
            <person name="Lovell J.T."/>
            <person name="Sreedasyam A."/>
            <person name="Maumus F."/>
            <person name="Tiley G.P."/>
            <person name="Fernandez-Pozo N."/>
            <person name="Barry K."/>
            <person name="Chen C."/>
            <person name="Wang M."/>
            <person name="Lipzen A."/>
            <person name="Daum C."/>
            <person name="Saski C.A."/>
            <person name="Payton A.C."/>
            <person name="Mcbreen J.C."/>
            <person name="Conrad R.E."/>
            <person name="Kollar L.M."/>
            <person name="Olsson S."/>
            <person name="Huttunen S."/>
            <person name="Landis J.B."/>
            <person name="Wickett N.J."/>
            <person name="Johnson M.G."/>
            <person name="Rensing S.A."/>
            <person name="Grimwood J."/>
            <person name="Schmutz J."/>
            <person name="Mcdaniel S.F."/>
        </authorList>
    </citation>
    <scope>NUCLEOTIDE SEQUENCE</scope>
    <source>
        <strain evidence="2">R40</strain>
    </source>
</reference>
<keyword evidence="3" id="KW-1185">Reference proteome</keyword>
<dbReference type="AlphaFoldDB" id="A0A8T0IW29"/>
<gene>
    <name evidence="2" type="ORF">KC19_2G123600</name>
</gene>
<name>A0A8T0IW29_CERPU</name>
<dbReference type="Gene3D" id="3.40.50.720">
    <property type="entry name" value="NAD(P)-binding Rossmann-like Domain"/>
    <property type="match status" value="1"/>
</dbReference>
<evidence type="ECO:0000259" key="1">
    <source>
        <dbReference type="Pfam" id="PF13460"/>
    </source>
</evidence>
<dbReference type="PANTHER" id="PTHR43162">
    <property type="match status" value="1"/>
</dbReference>
<comment type="caution">
    <text evidence="2">The sequence shown here is derived from an EMBL/GenBank/DDBJ whole genome shotgun (WGS) entry which is preliminary data.</text>
</comment>
<protein>
    <recommendedName>
        <fullName evidence="1">NAD(P)-binding domain-containing protein</fullName>
    </recommendedName>
</protein>
<accession>A0A8T0IW29</accession>
<dbReference type="InterPro" id="IPR051604">
    <property type="entry name" value="Ergot_Alk_Oxidoreductase"/>
</dbReference>
<dbReference type="InterPro" id="IPR016040">
    <property type="entry name" value="NAD(P)-bd_dom"/>
</dbReference>
<dbReference type="SUPFAM" id="SSF51735">
    <property type="entry name" value="NAD(P)-binding Rossmann-fold domains"/>
    <property type="match status" value="1"/>
</dbReference>